<evidence type="ECO:0000313" key="2">
    <source>
        <dbReference type="EMBL" id="QDH83519.1"/>
    </source>
</evidence>
<sequence>MMIYAQAFLAAFMSAVLRGVQNKNIVGGYKMLTFITGALMYTVDAVTVVVIAKNVLTNNNYTIIAASAIGAGLGYVASMSVHRILTAKKEAELKAAKKAKDRKRVIKLLRELRDTGEL</sequence>
<organism evidence="2 3">
    <name type="scientific">Achromobacter phage Motura</name>
    <dbReference type="NCBI Taxonomy" id="2591403"/>
    <lineage>
        <taxon>Viruses</taxon>
        <taxon>Duplodnaviria</taxon>
        <taxon>Heunggongvirae</taxon>
        <taxon>Uroviricota</taxon>
        <taxon>Caudoviricetes</taxon>
        <taxon>Moturavirus</taxon>
        <taxon>Moturavirus motura</taxon>
    </lineage>
</organism>
<keyword evidence="1" id="KW-0472">Membrane</keyword>
<dbReference type="EMBL" id="MN094788">
    <property type="protein sequence ID" value="QDH83519.1"/>
    <property type="molecule type" value="Genomic_DNA"/>
</dbReference>
<name>A0A514CSR4_9CAUD</name>
<dbReference type="RefSeq" id="YP_009903700.1">
    <property type="nucleotide sequence ID" value="NC_049849.1"/>
</dbReference>
<dbReference type="KEGG" id="vg:56135976"/>
<dbReference type="Proteomes" id="UP000320799">
    <property type="component" value="Segment"/>
</dbReference>
<evidence type="ECO:0000313" key="3">
    <source>
        <dbReference type="Proteomes" id="UP000320799"/>
    </source>
</evidence>
<accession>A0A514CSR4</accession>
<proteinExistence type="predicted"/>
<keyword evidence="3" id="KW-1185">Reference proteome</keyword>
<keyword evidence="1" id="KW-1133">Transmembrane helix</keyword>
<reference evidence="2 3" key="1">
    <citation type="submission" date="2019-06" db="EMBL/GenBank/DDBJ databases">
        <authorList>
            <person name="Kincaid V.D."/>
            <person name="Fuller A."/>
            <person name="Hodges K."/>
            <person name="Bansal M."/>
            <person name="Essig J."/>
            <person name="Johnson A."/>
        </authorList>
    </citation>
    <scope>NUCLEOTIDE SEQUENCE [LARGE SCALE GENOMIC DNA]</scope>
</reference>
<feature type="transmembrane region" description="Helical" evidence="1">
    <location>
        <begin position="32"/>
        <end position="51"/>
    </location>
</feature>
<evidence type="ECO:0000256" key="1">
    <source>
        <dbReference type="SAM" id="Phobius"/>
    </source>
</evidence>
<dbReference type="GeneID" id="56135976"/>
<feature type="transmembrane region" description="Helical" evidence="1">
    <location>
        <begin position="63"/>
        <end position="85"/>
    </location>
</feature>
<keyword evidence="1" id="KW-0812">Transmembrane</keyword>
<protein>
    <submittedName>
        <fullName evidence="2">Uncharacterized protein</fullName>
    </submittedName>
</protein>